<dbReference type="InterPro" id="IPR004155">
    <property type="entry name" value="PBS_lyase_HEAT"/>
</dbReference>
<proteinExistence type="predicted"/>
<comment type="caution">
    <text evidence="2">The sequence shown here is derived from an EMBL/GenBank/DDBJ whole genome shotgun (WGS) entry which is preliminary data.</text>
</comment>
<dbReference type="Proteomes" id="UP001178507">
    <property type="component" value="Unassembled WGS sequence"/>
</dbReference>
<dbReference type="GO" id="GO:0016491">
    <property type="term" value="F:oxidoreductase activity"/>
    <property type="evidence" value="ECO:0007669"/>
    <property type="project" value="TreeGrafter"/>
</dbReference>
<dbReference type="SUPFAM" id="SSF48371">
    <property type="entry name" value="ARM repeat"/>
    <property type="match status" value="1"/>
</dbReference>
<accession>A0AA36JDF7</accession>
<evidence type="ECO:0000313" key="2">
    <source>
        <dbReference type="EMBL" id="CAJ1403290.1"/>
    </source>
</evidence>
<organism evidence="2 3">
    <name type="scientific">Effrenium voratum</name>
    <dbReference type="NCBI Taxonomy" id="2562239"/>
    <lineage>
        <taxon>Eukaryota</taxon>
        <taxon>Sar</taxon>
        <taxon>Alveolata</taxon>
        <taxon>Dinophyceae</taxon>
        <taxon>Suessiales</taxon>
        <taxon>Symbiodiniaceae</taxon>
        <taxon>Effrenium</taxon>
    </lineage>
</organism>
<reference evidence="2" key="1">
    <citation type="submission" date="2023-08" db="EMBL/GenBank/DDBJ databases">
        <authorList>
            <person name="Chen Y."/>
            <person name="Shah S."/>
            <person name="Dougan E. K."/>
            <person name="Thang M."/>
            <person name="Chan C."/>
        </authorList>
    </citation>
    <scope>NUCLEOTIDE SEQUENCE</scope>
</reference>
<dbReference type="AlphaFoldDB" id="A0AA36JDF7"/>
<dbReference type="SMART" id="SM00567">
    <property type="entry name" value="EZ_HEAT"/>
    <property type="match status" value="6"/>
</dbReference>
<evidence type="ECO:0000313" key="3">
    <source>
        <dbReference type="Proteomes" id="UP001178507"/>
    </source>
</evidence>
<sequence length="778" mass="83173">MPESWRRRPGSSRGPATARRAREARIWRPPEGLSWPRLSESLATMAPQVSSIVVTSMVLLNVAAIDRPWDWSGNTVQVSISTNQRTNADGTTLCDLHSVPRTRLWHGCQGPKQPPAPAQVRSHVLAAACGFFRECPGFQEDLDISLAELCSLVPRSARLSRGARKMLLPVLAWLGESQHLPLGVAGVFSDQDLRPMTLKALASASRARADACAALRLLALSRFLLCERLQQVVERWLWRSGSRARQAMAWQLLEGERKEGFGLEDFCLGLKARQGLANGLSQLPREKLRMICQAQELLKDSHHAVREHVLQAMGAAGSAASSCAKSIAACLHDECANVRRQAAKSFCQLAAECSDFNRANVAAAVAPLLSHEPGVADFAAEGLALLGAASAPLALARLVTGAQAERQAAVRVLRHLGGEGLRSTAPLLQHRSPEVRRAALRVFQGSTTPVLAEVPEAADAIGALLSDACGRVRGVAALALCRLGAAAAKLWAPQLLAALGEADPPELRDVLAALGSLRQDASWAAEAVAECFASEHWSVRRSAAEVYGEIAQGLDDSTAATHAALLARMLQDSVTDVAESAARALGALGVQGARFGQQLGEKLEDEDAATAEAALEALLRLLREPLAEVAEAAAAGVGAYFAQGGQAPVAFRERLAEALALAGKERHVREEAVRALGFLGSAEPAARSGRRARLQCGILSEVLPALEDAHLSVRRCAVEALGRLKLPRQAASQRDSALEMLLTCPSGQLRRFAMKSLESCQTTCDPEDRCHTAKKRRR</sequence>
<dbReference type="PANTHER" id="PTHR12697">
    <property type="entry name" value="PBS LYASE HEAT-LIKE PROTEIN"/>
    <property type="match status" value="1"/>
</dbReference>
<feature type="region of interest" description="Disordered" evidence="1">
    <location>
        <begin position="1"/>
        <end position="25"/>
    </location>
</feature>
<dbReference type="InterPro" id="IPR016024">
    <property type="entry name" value="ARM-type_fold"/>
</dbReference>
<name>A0AA36JDF7_9DINO</name>
<protein>
    <submittedName>
        <fullName evidence="2">Uncharacterized protein</fullName>
    </submittedName>
</protein>
<dbReference type="InterPro" id="IPR011989">
    <property type="entry name" value="ARM-like"/>
</dbReference>
<dbReference type="EMBL" id="CAUJNA010003488">
    <property type="protein sequence ID" value="CAJ1403290.1"/>
    <property type="molecule type" value="Genomic_DNA"/>
</dbReference>
<dbReference type="Gene3D" id="1.25.10.10">
    <property type="entry name" value="Leucine-rich Repeat Variant"/>
    <property type="match status" value="4"/>
</dbReference>
<gene>
    <name evidence="2" type="ORF">EVOR1521_LOCUS25998</name>
</gene>
<keyword evidence="3" id="KW-1185">Reference proteome</keyword>
<dbReference type="PANTHER" id="PTHR12697:SF38">
    <property type="entry name" value="PBS LYASE HEAT DOMAIN PROTEIN REPEAT-CONTAINING PROTEIN"/>
    <property type="match status" value="1"/>
</dbReference>
<evidence type="ECO:0000256" key="1">
    <source>
        <dbReference type="SAM" id="MobiDB-lite"/>
    </source>
</evidence>